<evidence type="ECO:0000313" key="2">
    <source>
        <dbReference type="Proteomes" id="UP000593564"/>
    </source>
</evidence>
<protein>
    <submittedName>
        <fullName evidence="1">Uncharacterized protein</fullName>
    </submittedName>
</protein>
<dbReference type="EMBL" id="JACBKZ010000012">
    <property type="protein sequence ID" value="KAF5938134.1"/>
    <property type="molecule type" value="Genomic_DNA"/>
</dbReference>
<proteinExistence type="predicted"/>
<evidence type="ECO:0000313" key="1">
    <source>
        <dbReference type="EMBL" id="KAF5938134.1"/>
    </source>
</evidence>
<accession>A0A7J7GFG2</accession>
<reference evidence="1 2" key="2">
    <citation type="submission" date="2020-07" db="EMBL/GenBank/DDBJ databases">
        <title>Genome assembly of wild tea tree DASZ reveals pedigree and selection history of tea varieties.</title>
        <authorList>
            <person name="Zhang W."/>
        </authorList>
    </citation>
    <scope>NUCLEOTIDE SEQUENCE [LARGE SCALE GENOMIC DNA]</scope>
    <source>
        <strain evidence="2">cv. G240</strain>
        <tissue evidence="1">Leaf</tissue>
    </source>
</reference>
<keyword evidence="2" id="KW-1185">Reference proteome</keyword>
<comment type="caution">
    <text evidence="1">The sequence shown here is derived from an EMBL/GenBank/DDBJ whole genome shotgun (WGS) entry which is preliminary data.</text>
</comment>
<dbReference type="Proteomes" id="UP000593564">
    <property type="component" value="Unassembled WGS sequence"/>
</dbReference>
<dbReference type="AlphaFoldDB" id="A0A7J7GFG2"/>
<name>A0A7J7GFG2_CAMSI</name>
<reference evidence="2" key="1">
    <citation type="journal article" date="2020" name="Nat. Commun.">
        <title>Genome assembly of wild tea tree DASZ reveals pedigree and selection history of tea varieties.</title>
        <authorList>
            <person name="Zhang W."/>
            <person name="Zhang Y."/>
            <person name="Qiu H."/>
            <person name="Guo Y."/>
            <person name="Wan H."/>
            <person name="Zhang X."/>
            <person name="Scossa F."/>
            <person name="Alseekh S."/>
            <person name="Zhang Q."/>
            <person name="Wang P."/>
            <person name="Xu L."/>
            <person name="Schmidt M.H."/>
            <person name="Jia X."/>
            <person name="Li D."/>
            <person name="Zhu A."/>
            <person name="Guo F."/>
            <person name="Chen W."/>
            <person name="Ni D."/>
            <person name="Usadel B."/>
            <person name="Fernie A.R."/>
            <person name="Wen W."/>
        </authorList>
    </citation>
    <scope>NUCLEOTIDE SEQUENCE [LARGE SCALE GENOMIC DNA]</scope>
    <source>
        <strain evidence="2">cv. G240</strain>
    </source>
</reference>
<organism evidence="1 2">
    <name type="scientific">Camellia sinensis</name>
    <name type="common">Tea plant</name>
    <name type="synonym">Thea sinensis</name>
    <dbReference type="NCBI Taxonomy" id="4442"/>
    <lineage>
        <taxon>Eukaryota</taxon>
        <taxon>Viridiplantae</taxon>
        <taxon>Streptophyta</taxon>
        <taxon>Embryophyta</taxon>
        <taxon>Tracheophyta</taxon>
        <taxon>Spermatophyta</taxon>
        <taxon>Magnoliopsida</taxon>
        <taxon>eudicotyledons</taxon>
        <taxon>Gunneridae</taxon>
        <taxon>Pentapetalae</taxon>
        <taxon>asterids</taxon>
        <taxon>Ericales</taxon>
        <taxon>Theaceae</taxon>
        <taxon>Camellia</taxon>
    </lineage>
</organism>
<sequence>MGKIFCHTSLIVPLSNRSHTTSNHRLMYQVYNHLELYEEHPSRADLYHSSILLTVEHNFIKIPCTQPEE</sequence>
<gene>
    <name evidence="1" type="ORF">HYC85_025640</name>
</gene>